<gene>
    <name evidence="2" type="ORF">ENO26_10595</name>
</gene>
<evidence type="ECO:0000259" key="1">
    <source>
        <dbReference type="Pfam" id="PF00534"/>
    </source>
</evidence>
<dbReference type="AlphaFoldDB" id="A0A7J2U573"/>
<dbReference type="Gene3D" id="3.40.50.2000">
    <property type="entry name" value="Glycogen Phosphorylase B"/>
    <property type="match status" value="1"/>
</dbReference>
<organism evidence="2">
    <name type="scientific">Ignisphaera aggregans</name>
    <dbReference type="NCBI Taxonomy" id="334771"/>
    <lineage>
        <taxon>Archaea</taxon>
        <taxon>Thermoproteota</taxon>
        <taxon>Thermoprotei</taxon>
        <taxon>Desulfurococcales</taxon>
        <taxon>Desulfurococcaceae</taxon>
        <taxon>Ignisphaera</taxon>
    </lineage>
</organism>
<accession>A0A7J2U573</accession>
<dbReference type="PANTHER" id="PTHR12526">
    <property type="entry name" value="GLYCOSYLTRANSFERASE"/>
    <property type="match status" value="1"/>
</dbReference>
<evidence type="ECO:0000313" key="2">
    <source>
        <dbReference type="EMBL" id="HEM67990.1"/>
    </source>
</evidence>
<protein>
    <submittedName>
        <fullName evidence="2">Glycosyltransferase</fullName>
    </submittedName>
</protein>
<dbReference type="SUPFAM" id="SSF53756">
    <property type="entry name" value="UDP-Glycosyltransferase/glycogen phosphorylase"/>
    <property type="match status" value="1"/>
</dbReference>
<dbReference type="CDD" id="cd03801">
    <property type="entry name" value="GT4_PimA-like"/>
    <property type="match status" value="1"/>
</dbReference>
<comment type="caution">
    <text evidence="2">The sequence shown here is derived from an EMBL/GenBank/DDBJ whole genome shotgun (WGS) entry which is preliminary data.</text>
</comment>
<dbReference type="InterPro" id="IPR001296">
    <property type="entry name" value="Glyco_trans_1"/>
</dbReference>
<sequence length="430" mass="49040">MSIKDSQKILVISKALPTTGGGLRALRSLMEYSKHFDVYLFIPWGLWNDKQLLREASKYLRELRSMGIRFGGFSSRSSTLPFASDALKSHIAGSLFTSFVPKIVRIGVGMLDYDAIVVLHEAWDAVYSGYILAEVFDVPAMVLLQLPPFYGSLKRFENILKALVLWRRTWSENTIKESVLEISFYVRVKRTAFLRKLRYEKVLRCYDLVVGVSRAVAVDMSGEWVDRMYCFDPGVSLDDEDLELIKGVRARVREKQDYIVFGGRPVTEKGLAEALIAFKFISKRFPNLKLVFTGGISPEMYSYIRRVLRRFGIEDKVIFTGFVSRKERSEIVARAKLMLYPSHVDAFSYAVLESLHLGTPVVDYRIPALEIYYGKSPGVTLIEEGDIEALTVKAIDVLEKGVEAVEPPKIKSWREIMNEEIEIIRKLVSK</sequence>
<keyword evidence="2" id="KW-0808">Transferase</keyword>
<dbReference type="EMBL" id="DSEU01000071">
    <property type="protein sequence ID" value="HEM67990.1"/>
    <property type="molecule type" value="Genomic_DNA"/>
</dbReference>
<dbReference type="Pfam" id="PF00534">
    <property type="entry name" value="Glycos_transf_1"/>
    <property type="match status" value="1"/>
</dbReference>
<proteinExistence type="predicted"/>
<dbReference type="GO" id="GO:0016757">
    <property type="term" value="F:glycosyltransferase activity"/>
    <property type="evidence" value="ECO:0007669"/>
    <property type="project" value="InterPro"/>
</dbReference>
<name>A0A7J2U573_9CREN</name>
<reference evidence="2" key="1">
    <citation type="journal article" date="2020" name="mSystems">
        <title>Genome- and Community-Level Interaction Insights into Carbon Utilization and Element Cycling Functions of Hydrothermarchaeota in Hydrothermal Sediment.</title>
        <authorList>
            <person name="Zhou Z."/>
            <person name="Liu Y."/>
            <person name="Xu W."/>
            <person name="Pan J."/>
            <person name="Luo Z.H."/>
            <person name="Li M."/>
        </authorList>
    </citation>
    <scope>NUCLEOTIDE SEQUENCE [LARGE SCALE GENOMIC DNA]</scope>
    <source>
        <strain evidence="2">SpSt-125</strain>
    </source>
</reference>
<feature type="domain" description="Glycosyl transferase family 1" evidence="1">
    <location>
        <begin position="252"/>
        <end position="401"/>
    </location>
</feature>